<sequence>MVNTSTTNKNQTALEICHLYYEDGLSQNEIAKKLNISRPTISRLLAYAKENGMVQIIINDPNQDLSLLQMQLKKKYQLKDVLIAENFVDDTQLINDKLGKLTASYLNKIVKDNDIIGISWGHTLTAVAHHLIPNEHHNIKVVQLKGSMSESDLSDHANDINQKFAQAFHTNTINLPLPTFLDSAITKEIVIKDKFIHQIYETGIQSNIAIYTTGTVQDHSSLFRLGYLSEQEVADLQHLAVGDIVSRFIDKDGHIINPELNNRTTGIDLANLRQKDYSILVAGAKKKLVSIHGALNGRYANVLITDKQTAIDLLNKY</sequence>
<dbReference type="RefSeq" id="WP_074426856.1">
    <property type="nucleotide sequence ID" value="NZ_BJEG01000001.1"/>
</dbReference>
<keyword evidence="8" id="KW-1185">Reference proteome</keyword>
<comment type="caution">
    <text evidence="6">The sequence shown here is derived from an EMBL/GenBank/DDBJ whole genome shotgun (WGS) entry which is preliminary data.</text>
</comment>
<dbReference type="GO" id="GO:0030246">
    <property type="term" value="F:carbohydrate binding"/>
    <property type="evidence" value="ECO:0007669"/>
    <property type="project" value="InterPro"/>
</dbReference>
<organism evidence="6 9">
    <name type="scientific">Weissella hellenica</name>
    <dbReference type="NCBI Taxonomy" id="46256"/>
    <lineage>
        <taxon>Bacteria</taxon>
        <taxon>Bacillati</taxon>
        <taxon>Bacillota</taxon>
        <taxon>Bacilli</taxon>
        <taxon>Lactobacillales</taxon>
        <taxon>Lactobacillaceae</taxon>
        <taxon>Weissella</taxon>
    </lineage>
</organism>
<name>A0A4Y4G6V8_WEIHE</name>
<evidence type="ECO:0000259" key="5">
    <source>
        <dbReference type="PROSITE" id="PS50943"/>
    </source>
</evidence>
<dbReference type="PROSITE" id="PS50943">
    <property type="entry name" value="HTH_CROC1"/>
    <property type="match status" value="1"/>
</dbReference>
<dbReference type="OrthoDB" id="58802at2"/>
<dbReference type="InterPro" id="IPR001387">
    <property type="entry name" value="Cro/C1-type_HTH"/>
</dbReference>
<dbReference type="Gene3D" id="1.10.10.60">
    <property type="entry name" value="Homeodomain-like"/>
    <property type="match status" value="1"/>
</dbReference>
<reference evidence="6 9" key="2">
    <citation type="submission" date="2020-04" db="EMBL/GenBank/DDBJ databases">
        <title>MicrobeNet Type strains.</title>
        <authorList>
            <person name="Nicholson A.C."/>
        </authorList>
    </citation>
    <scope>NUCLEOTIDE SEQUENCE [LARGE SCALE GENOMIC DNA]</scope>
    <source>
        <strain evidence="6 9">CCUG 33494</strain>
    </source>
</reference>
<comment type="similarity">
    <text evidence="1">Belongs to the SorC transcriptional regulatory family.</text>
</comment>
<evidence type="ECO:0000256" key="2">
    <source>
        <dbReference type="ARBA" id="ARBA00023015"/>
    </source>
</evidence>
<reference evidence="7 8" key="1">
    <citation type="submission" date="2016-08" db="EMBL/GenBank/DDBJ databases">
        <authorList>
            <person name="Varghese N."/>
            <person name="Submissions Spin"/>
        </authorList>
    </citation>
    <scope>NUCLEOTIDE SEQUENCE [LARGE SCALE GENOMIC DNA]</scope>
    <source>
        <strain evidence="7 8">R-53116</strain>
    </source>
</reference>
<dbReference type="InterPro" id="IPR051054">
    <property type="entry name" value="SorC_transcr_regulators"/>
</dbReference>
<dbReference type="Gene3D" id="3.40.50.1360">
    <property type="match status" value="1"/>
</dbReference>
<keyword evidence="4" id="KW-0804">Transcription</keyword>
<keyword evidence="3" id="KW-0238">DNA-binding</keyword>
<dbReference type="InterPro" id="IPR000835">
    <property type="entry name" value="HTH_MarR-typ"/>
</dbReference>
<dbReference type="Proteomes" id="UP000182448">
    <property type="component" value="Unassembled WGS sequence"/>
</dbReference>
<dbReference type="SUPFAM" id="SSF88659">
    <property type="entry name" value="Sigma3 and sigma4 domains of RNA polymerase sigma factors"/>
    <property type="match status" value="1"/>
</dbReference>
<dbReference type="InterPro" id="IPR007324">
    <property type="entry name" value="Sugar-bd_dom_put"/>
</dbReference>
<dbReference type="PANTHER" id="PTHR34294:SF1">
    <property type="entry name" value="TRANSCRIPTIONAL REGULATOR LSRR"/>
    <property type="match status" value="1"/>
</dbReference>
<protein>
    <submittedName>
        <fullName evidence="7">Deoxyribonucleoside regulator</fullName>
    </submittedName>
    <submittedName>
        <fullName evidence="6">Sugar-binding transcriptional regulator</fullName>
    </submittedName>
</protein>
<dbReference type="GO" id="GO:0006352">
    <property type="term" value="P:DNA-templated transcription initiation"/>
    <property type="evidence" value="ECO:0007669"/>
    <property type="project" value="InterPro"/>
</dbReference>
<dbReference type="Proteomes" id="UP000585749">
    <property type="component" value="Unassembled WGS sequence"/>
</dbReference>
<evidence type="ECO:0000256" key="3">
    <source>
        <dbReference type="ARBA" id="ARBA00023125"/>
    </source>
</evidence>
<dbReference type="AlphaFoldDB" id="A0A4Y4G6V8"/>
<dbReference type="GO" id="GO:0003677">
    <property type="term" value="F:DNA binding"/>
    <property type="evidence" value="ECO:0007669"/>
    <property type="project" value="UniProtKB-KW"/>
</dbReference>
<proteinExistence type="inferred from homology"/>
<dbReference type="InterPro" id="IPR013324">
    <property type="entry name" value="RNA_pol_sigma_r3/r4-like"/>
</dbReference>
<gene>
    <name evidence="7" type="ORF">GA0061075_102164</name>
    <name evidence="6" type="ORF">HF960_00185</name>
</gene>
<dbReference type="SUPFAM" id="SSF100950">
    <property type="entry name" value="NagB/RpiA/CoA transferase-like"/>
    <property type="match status" value="1"/>
</dbReference>
<evidence type="ECO:0000256" key="4">
    <source>
        <dbReference type="ARBA" id="ARBA00023163"/>
    </source>
</evidence>
<dbReference type="EMBL" id="FMAW01000002">
    <property type="protein sequence ID" value="SCB79462.1"/>
    <property type="molecule type" value="Genomic_DNA"/>
</dbReference>
<evidence type="ECO:0000313" key="7">
    <source>
        <dbReference type="EMBL" id="SCB79462.1"/>
    </source>
</evidence>
<evidence type="ECO:0000256" key="1">
    <source>
        <dbReference type="ARBA" id="ARBA00010466"/>
    </source>
</evidence>
<dbReference type="PANTHER" id="PTHR34294">
    <property type="entry name" value="TRANSCRIPTIONAL REGULATOR-RELATED"/>
    <property type="match status" value="1"/>
</dbReference>
<dbReference type="InterPro" id="IPR037171">
    <property type="entry name" value="NagB/RpiA_transferase-like"/>
</dbReference>
<dbReference type="EMBL" id="JAAXPM010000001">
    <property type="protein sequence ID" value="NKY66134.1"/>
    <property type="molecule type" value="Genomic_DNA"/>
</dbReference>
<evidence type="ECO:0000313" key="8">
    <source>
        <dbReference type="Proteomes" id="UP000182448"/>
    </source>
</evidence>
<dbReference type="Pfam" id="PF04198">
    <property type="entry name" value="Sugar-bind"/>
    <property type="match status" value="1"/>
</dbReference>
<evidence type="ECO:0000313" key="6">
    <source>
        <dbReference type="EMBL" id="NKY66134.1"/>
    </source>
</evidence>
<accession>A0A4Y4G6V8</accession>
<feature type="domain" description="HTH cro/C1-type" evidence="5">
    <location>
        <begin position="24"/>
        <end position="44"/>
    </location>
</feature>
<keyword evidence="2" id="KW-0805">Transcription regulation</keyword>
<dbReference type="Pfam" id="PF12802">
    <property type="entry name" value="MarR_2"/>
    <property type="match status" value="1"/>
</dbReference>
<evidence type="ECO:0000313" key="9">
    <source>
        <dbReference type="Proteomes" id="UP000585749"/>
    </source>
</evidence>
<dbReference type="GO" id="GO:0003700">
    <property type="term" value="F:DNA-binding transcription factor activity"/>
    <property type="evidence" value="ECO:0007669"/>
    <property type="project" value="InterPro"/>
</dbReference>